<dbReference type="Pfam" id="PF10444">
    <property type="entry name" value="Nbl1_Borealin_N"/>
    <property type="match status" value="1"/>
</dbReference>
<gene>
    <name evidence="3" type="ORF">BDV96DRAFT_585694</name>
</gene>
<feature type="domain" description="Borealin N-terminal" evidence="2">
    <location>
        <begin position="16"/>
        <end position="70"/>
    </location>
</feature>
<dbReference type="AlphaFoldDB" id="A0A6A5YQS9"/>
<organism evidence="3 4">
    <name type="scientific">Lophiotrema nucula</name>
    <dbReference type="NCBI Taxonomy" id="690887"/>
    <lineage>
        <taxon>Eukaryota</taxon>
        <taxon>Fungi</taxon>
        <taxon>Dikarya</taxon>
        <taxon>Ascomycota</taxon>
        <taxon>Pezizomycotina</taxon>
        <taxon>Dothideomycetes</taxon>
        <taxon>Pleosporomycetidae</taxon>
        <taxon>Pleosporales</taxon>
        <taxon>Lophiotremataceae</taxon>
        <taxon>Lophiotrema</taxon>
    </lineage>
</organism>
<feature type="region of interest" description="Disordered" evidence="1">
    <location>
        <begin position="57"/>
        <end position="178"/>
    </location>
</feature>
<evidence type="ECO:0000256" key="1">
    <source>
        <dbReference type="SAM" id="MobiDB-lite"/>
    </source>
</evidence>
<dbReference type="EMBL" id="ML977342">
    <property type="protein sequence ID" value="KAF2109496.1"/>
    <property type="molecule type" value="Genomic_DNA"/>
</dbReference>
<protein>
    <recommendedName>
        <fullName evidence="2">Borealin N-terminal domain-containing protein</fullName>
    </recommendedName>
</protein>
<evidence type="ECO:0000259" key="2">
    <source>
        <dbReference type="Pfam" id="PF10444"/>
    </source>
</evidence>
<sequence>MDSFSLPSVMQLSSEQKAAMAANLQLELANRTEKLRAMCEAQVASFRSKLERRVNRIPASKRQLKMGDLVAPPAEPKPASTTNTTAAKRTRAAPARIAPAPKQRNLKRTSDEAGNDKENSTAHQPPATKKRTRVQPATNTTTTRQTRTTSRQTKATAVLSPKNDNQQRQTRTTRQRPR</sequence>
<dbReference type="OrthoDB" id="2392550at2759"/>
<accession>A0A6A5YQS9</accession>
<name>A0A6A5YQS9_9PLEO</name>
<feature type="compositionally biased region" description="Low complexity" evidence="1">
    <location>
        <begin position="134"/>
        <end position="157"/>
    </location>
</feature>
<keyword evidence="4" id="KW-1185">Reference proteome</keyword>
<dbReference type="Proteomes" id="UP000799770">
    <property type="component" value="Unassembled WGS sequence"/>
</dbReference>
<feature type="compositionally biased region" description="Low complexity" evidence="1">
    <location>
        <begin position="79"/>
        <end position="101"/>
    </location>
</feature>
<evidence type="ECO:0000313" key="4">
    <source>
        <dbReference type="Proteomes" id="UP000799770"/>
    </source>
</evidence>
<evidence type="ECO:0000313" key="3">
    <source>
        <dbReference type="EMBL" id="KAF2109496.1"/>
    </source>
</evidence>
<dbReference type="InterPro" id="IPR018851">
    <property type="entry name" value="Borealin_N"/>
</dbReference>
<proteinExistence type="predicted"/>
<feature type="compositionally biased region" description="Basic and acidic residues" evidence="1">
    <location>
        <begin position="108"/>
        <end position="120"/>
    </location>
</feature>
<reference evidence="3" key="1">
    <citation type="journal article" date="2020" name="Stud. Mycol.">
        <title>101 Dothideomycetes genomes: a test case for predicting lifestyles and emergence of pathogens.</title>
        <authorList>
            <person name="Haridas S."/>
            <person name="Albert R."/>
            <person name="Binder M."/>
            <person name="Bloem J."/>
            <person name="Labutti K."/>
            <person name="Salamov A."/>
            <person name="Andreopoulos B."/>
            <person name="Baker S."/>
            <person name="Barry K."/>
            <person name="Bills G."/>
            <person name="Bluhm B."/>
            <person name="Cannon C."/>
            <person name="Castanera R."/>
            <person name="Culley D."/>
            <person name="Daum C."/>
            <person name="Ezra D."/>
            <person name="Gonzalez J."/>
            <person name="Henrissat B."/>
            <person name="Kuo A."/>
            <person name="Liang C."/>
            <person name="Lipzen A."/>
            <person name="Lutzoni F."/>
            <person name="Magnuson J."/>
            <person name="Mondo S."/>
            <person name="Nolan M."/>
            <person name="Ohm R."/>
            <person name="Pangilinan J."/>
            <person name="Park H.-J."/>
            <person name="Ramirez L."/>
            <person name="Alfaro M."/>
            <person name="Sun H."/>
            <person name="Tritt A."/>
            <person name="Yoshinaga Y."/>
            <person name="Zwiers L.-H."/>
            <person name="Turgeon B."/>
            <person name="Goodwin S."/>
            <person name="Spatafora J."/>
            <person name="Crous P."/>
            <person name="Grigoriev I."/>
        </authorList>
    </citation>
    <scope>NUCLEOTIDE SEQUENCE</scope>
    <source>
        <strain evidence="3">CBS 627.86</strain>
    </source>
</reference>